<evidence type="ECO:0000313" key="3">
    <source>
        <dbReference type="EMBL" id="KAK0465868.1"/>
    </source>
</evidence>
<keyword evidence="4" id="KW-1185">Reference proteome</keyword>
<protein>
    <recommendedName>
        <fullName evidence="2">DUF6534 domain-containing protein</fullName>
    </recommendedName>
</protein>
<feature type="transmembrane region" description="Helical" evidence="1">
    <location>
        <begin position="91"/>
        <end position="110"/>
    </location>
</feature>
<evidence type="ECO:0000259" key="2">
    <source>
        <dbReference type="Pfam" id="PF20152"/>
    </source>
</evidence>
<feature type="domain" description="DUF6534" evidence="2">
    <location>
        <begin position="165"/>
        <end position="253"/>
    </location>
</feature>
<keyword evidence="1" id="KW-0472">Membrane</keyword>
<evidence type="ECO:0000256" key="1">
    <source>
        <dbReference type="SAM" id="Phobius"/>
    </source>
</evidence>
<feature type="transmembrane region" description="Helical" evidence="1">
    <location>
        <begin position="122"/>
        <end position="145"/>
    </location>
</feature>
<dbReference type="RefSeq" id="XP_060336695.1">
    <property type="nucleotide sequence ID" value="XM_060483486.1"/>
</dbReference>
<accession>A0AA39TTE5</accession>
<dbReference type="PANTHER" id="PTHR40465">
    <property type="entry name" value="CHROMOSOME 1, WHOLE GENOME SHOTGUN SEQUENCE"/>
    <property type="match status" value="1"/>
</dbReference>
<name>A0AA39TTE5_ARMTA</name>
<dbReference type="GeneID" id="85367034"/>
<organism evidence="3 4">
    <name type="scientific">Armillaria tabescens</name>
    <name type="common">Ringless honey mushroom</name>
    <name type="synonym">Agaricus tabescens</name>
    <dbReference type="NCBI Taxonomy" id="1929756"/>
    <lineage>
        <taxon>Eukaryota</taxon>
        <taxon>Fungi</taxon>
        <taxon>Dikarya</taxon>
        <taxon>Basidiomycota</taxon>
        <taxon>Agaricomycotina</taxon>
        <taxon>Agaricomycetes</taxon>
        <taxon>Agaricomycetidae</taxon>
        <taxon>Agaricales</taxon>
        <taxon>Marasmiineae</taxon>
        <taxon>Physalacriaceae</taxon>
        <taxon>Desarmillaria</taxon>
    </lineage>
</organism>
<evidence type="ECO:0000313" key="4">
    <source>
        <dbReference type="Proteomes" id="UP001175211"/>
    </source>
</evidence>
<gene>
    <name evidence="3" type="ORF">EV420DRAFT_798596</name>
</gene>
<sequence>MSPDIASTMGAIYIGATVATALWGLTAMQSMTYFSRFPNDWWFYRFAVGLLWIVDTLYLIFYAHALYYYLIKNFGHPEALLTIVWSFKTDIMFLGLEILLVDIVYAVRIWMLGRFFHKTIPWLVAVVIAGTSAVVINEIHAIFTIKTYLDAETVSKSIEALLATTAAVDIIICGAMSYYLLKSRSVLNFSRTTKPLLILSRFVIVSGLATTICALTILITFVSMPNSLVAAGIATPLPRVYLNSLLAMLNLRNTHQENIVISTSGGASRSLPSTVLESMRFKARSTVATDIQTQEQDISVPMAELRSSRSPC</sequence>
<reference evidence="3" key="1">
    <citation type="submission" date="2023-06" db="EMBL/GenBank/DDBJ databases">
        <authorList>
            <consortium name="Lawrence Berkeley National Laboratory"/>
            <person name="Ahrendt S."/>
            <person name="Sahu N."/>
            <person name="Indic B."/>
            <person name="Wong-Bajracharya J."/>
            <person name="Merenyi Z."/>
            <person name="Ke H.-M."/>
            <person name="Monk M."/>
            <person name="Kocsube S."/>
            <person name="Drula E."/>
            <person name="Lipzen A."/>
            <person name="Balint B."/>
            <person name="Henrissat B."/>
            <person name="Andreopoulos B."/>
            <person name="Martin F.M."/>
            <person name="Harder C.B."/>
            <person name="Rigling D."/>
            <person name="Ford K.L."/>
            <person name="Foster G.D."/>
            <person name="Pangilinan J."/>
            <person name="Papanicolaou A."/>
            <person name="Barry K."/>
            <person name="LaButti K."/>
            <person name="Viragh M."/>
            <person name="Koriabine M."/>
            <person name="Yan M."/>
            <person name="Riley R."/>
            <person name="Champramary S."/>
            <person name="Plett K.L."/>
            <person name="Tsai I.J."/>
            <person name="Slot J."/>
            <person name="Sipos G."/>
            <person name="Plett J."/>
            <person name="Nagy L.G."/>
            <person name="Grigoriev I.V."/>
        </authorList>
    </citation>
    <scope>NUCLEOTIDE SEQUENCE</scope>
    <source>
        <strain evidence="3">CCBAS 213</strain>
    </source>
</reference>
<feature type="transmembrane region" description="Helical" evidence="1">
    <location>
        <begin position="160"/>
        <end position="181"/>
    </location>
</feature>
<dbReference type="Proteomes" id="UP001175211">
    <property type="component" value="Unassembled WGS sequence"/>
</dbReference>
<feature type="transmembrane region" description="Helical" evidence="1">
    <location>
        <begin position="46"/>
        <end position="71"/>
    </location>
</feature>
<keyword evidence="1" id="KW-0812">Transmembrane</keyword>
<dbReference type="Pfam" id="PF20152">
    <property type="entry name" value="DUF6534"/>
    <property type="match status" value="1"/>
</dbReference>
<dbReference type="AlphaFoldDB" id="A0AA39TTE5"/>
<keyword evidence="1" id="KW-1133">Transmembrane helix</keyword>
<dbReference type="PANTHER" id="PTHR40465:SF1">
    <property type="entry name" value="DUF6534 DOMAIN-CONTAINING PROTEIN"/>
    <property type="match status" value="1"/>
</dbReference>
<comment type="caution">
    <text evidence="3">The sequence shown here is derived from an EMBL/GenBank/DDBJ whole genome shotgun (WGS) entry which is preliminary data.</text>
</comment>
<proteinExistence type="predicted"/>
<dbReference type="InterPro" id="IPR045339">
    <property type="entry name" value="DUF6534"/>
</dbReference>
<dbReference type="EMBL" id="JAUEPS010000004">
    <property type="protein sequence ID" value="KAK0465868.1"/>
    <property type="molecule type" value="Genomic_DNA"/>
</dbReference>
<feature type="transmembrane region" description="Helical" evidence="1">
    <location>
        <begin position="12"/>
        <end position="34"/>
    </location>
</feature>
<feature type="transmembrane region" description="Helical" evidence="1">
    <location>
        <begin position="202"/>
        <end position="222"/>
    </location>
</feature>